<evidence type="ECO:0000313" key="12">
    <source>
        <dbReference type="Proteomes" id="UP000179281"/>
    </source>
</evidence>
<evidence type="ECO:0000256" key="9">
    <source>
        <dbReference type="ARBA" id="ARBA00023295"/>
    </source>
</evidence>
<evidence type="ECO:0000256" key="6">
    <source>
        <dbReference type="ARBA" id="ARBA00023004"/>
    </source>
</evidence>
<keyword evidence="5" id="KW-0378">Hydrolase</keyword>
<dbReference type="GO" id="GO:0006298">
    <property type="term" value="P:mismatch repair"/>
    <property type="evidence" value="ECO:0007669"/>
    <property type="project" value="TreeGrafter"/>
</dbReference>
<sequence length="281" mass="32118">MIMRASSTASLVKFRRLIWSYYRAHGRAMPWRARITPYRITVSEIMLQQTQVERVTKKFPEFIAAFPDFRALAYAPLPRVLRAWQGMGYNRRAVSLTRIAERVLREFGGRLPRDPAVLESLPGIGHATANSIAAFAFNAPVAFIETNIRRVFIHHFFPNRKNVSDKEIMPLIEAALDHTRPREWYWALMDYGAMLGRELGRENPNRRSVHYVRQPKFEGSVRQVRGAVLKQLIRKSALSVAELRRATGARGTRLKKALAGLAAAGLVRKIGARYRIKNARP</sequence>
<dbReference type="AlphaFoldDB" id="A0A1G2CND0"/>
<proteinExistence type="inferred from homology"/>
<comment type="cofactor">
    <cofactor evidence="1">
        <name>[4Fe-4S] cluster</name>
        <dbReference type="ChEBI" id="CHEBI:49883"/>
    </cofactor>
</comment>
<dbReference type="Proteomes" id="UP000179281">
    <property type="component" value="Unassembled WGS sequence"/>
</dbReference>
<evidence type="ECO:0000256" key="2">
    <source>
        <dbReference type="ARBA" id="ARBA00008343"/>
    </source>
</evidence>
<dbReference type="GO" id="GO:0046872">
    <property type="term" value="F:metal ion binding"/>
    <property type="evidence" value="ECO:0007669"/>
    <property type="project" value="UniProtKB-KW"/>
</dbReference>
<dbReference type="InterPro" id="IPR044298">
    <property type="entry name" value="MIG/MutY"/>
</dbReference>
<dbReference type="PANTHER" id="PTHR42944">
    <property type="entry name" value="ADENINE DNA GLYCOSYLASE"/>
    <property type="match status" value="1"/>
</dbReference>
<dbReference type="Pfam" id="PF00730">
    <property type="entry name" value="HhH-GPD"/>
    <property type="match status" value="1"/>
</dbReference>
<gene>
    <name evidence="11" type="ORF">A3G64_02890</name>
</gene>
<keyword evidence="3" id="KW-0479">Metal-binding</keyword>
<dbReference type="GO" id="GO:0034039">
    <property type="term" value="F:8-oxo-7,8-dihydroguanine DNA N-glycosylase activity"/>
    <property type="evidence" value="ECO:0007669"/>
    <property type="project" value="TreeGrafter"/>
</dbReference>
<evidence type="ECO:0000259" key="10">
    <source>
        <dbReference type="SMART" id="SM00478"/>
    </source>
</evidence>
<dbReference type="EMBL" id="MHLD01000003">
    <property type="protein sequence ID" value="OGZ02914.1"/>
    <property type="molecule type" value="Genomic_DNA"/>
</dbReference>
<dbReference type="Gene3D" id="1.10.1670.10">
    <property type="entry name" value="Helix-hairpin-Helix base-excision DNA repair enzymes (C-terminal)"/>
    <property type="match status" value="1"/>
</dbReference>
<evidence type="ECO:0000256" key="8">
    <source>
        <dbReference type="ARBA" id="ARBA00023204"/>
    </source>
</evidence>
<evidence type="ECO:0000313" key="11">
    <source>
        <dbReference type="EMBL" id="OGZ02914.1"/>
    </source>
</evidence>
<dbReference type="CDD" id="cd00056">
    <property type="entry name" value="ENDO3c"/>
    <property type="match status" value="1"/>
</dbReference>
<name>A0A1G2CND0_9BACT</name>
<keyword evidence="8" id="KW-0234">DNA repair</keyword>
<dbReference type="PROSITE" id="PS01155">
    <property type="entry name" value="ENDONUCLEASE_III_2"/>
    <property type="match status" value="1"/>
</dbReference>
<dbReference type="SMART" id="SM00478">
    <property type="entry name" value="ENDO3c"/>
    <property type="match status" value="1"/>
</dbReference>
<evidence type="ECO:0000256" key="7">
    <source>
        <dbReference type="ARBA" id="ARBA00023014"/>
    </source>
</evidence>
<keyword evidence="7" id="KW-0411">Iron-sulfur</keyword>
<dbReference type="GO" id="GO:0006284">
    <property type="term" value="P:base-excision repair"/>
    <property type="evidence" value="ECO:0007669"/>
    <property type="project" value="InterPro"/>
</dbReference>
<dbReference type="GO" id="GO:0035485">
    <property type="term" value="F:adenine/guanine mispair binding"/>
    <property type="evidence" value="ECO:0007669"/>
    <property type="project" value="TreeGrafter"/>
</dbReference>
<dbReference type="GO" id="GO:0032357">
    <property type="term" value="F:oxidized purine DNA binding"/>
    <property type="evidence" value="ECO:0007669"/>
    <property type="project" value="TreeGrafter"/>
</dbReference>
<evidence type="ECO:0000256" key="4">
    <source>
        <dbReference type="ARBA" id="ARBA00022763"/>
    </source>
</evidence>
<protein>
    <recommendedName>
        <fullName evidence="10">HhH-GPD domain-containing protein</fullName>
    </recommendedName>
</protein>
<comment type="similarity">
    <text evidence="2">Belongs to the Nth/MutY family.</text>
</comment>
<keyword evidence="9" id="KW-0326">Glycosidase</keyword>
<comment type="caution">
    <text evidence="11">The sequence shown here is derived from an EMBL/GenBank/DDBJ whole genome shotgun (WGS) entry which is preliminary data.</text>
</comment>
<dbReference type="InterPro" id="IPR003265">
    <property type="entry name" value="HhH-GPD_domain"/>
</dbReference>
<organism evidence="11 12">
    <name type="scientific">Candidatus Liptonbacteria bacterium RIFCSPLOWO2_12_FULL_60_15</name>
    <dbReference type="NCBI Taxonomy" id="1798653"/>
    <lineage>
        <taxon>Bacteria</taxon>
        <taxon>Candidatus Liptoniibacteriota</taxon>
    </lineage>
</organism>
<dbReference type="InterPro" id="IPR011257">
    <property type="entry name" value="DNA_glycosylase"/>
</dbReference>
<dbReference type="SUPFAM" id="SSF48150">
    <property type="entry name" value="DNA-glycosylase"/>
    <property type="match status" value="1"/>
</dbReference>
<evidence type="ECO:0000256" key="5">
    <source>
        <dbReference type="ARBA" id="ARBA00022801"/>
    </source>
</evidence>
<feature type="domain" description="HhH-GPD" evidence="10">
    <location>
        <begin position="46"/>
        <end position="194"/>
    </location>
</feature>
<evidence type="ECO:0000256" key="3">
    <source>
        <dbReference type="ARBA" id="ARBA00022723"/>
    </source>
</evidence>
<keyword evidence="4" id="KW-0227">DNA damage</keyword>
<dbReference type="InterPro" id="IPR004036">
    <property type="entry name" value="Endonuclease-III-like_CS2"/>
</dbReference>
<dbReference type="Gene3D" id="1.10.340.30">
    <property type="entry name" value="Hypothetical protein, domain 2"/>
    <property type="match status" value="1"/>
</dbReference>
<keyword evidence="6" id="KW-0408">Iron</keyword>
<reference evidence="11 12" key="1">
    <citation type="journal article" date="2016" name="Nat. Commun.">
        <title>Thousands of microbial genomes shed light on interconnected biogeochemical processes in an aquifer system.</title>
        <authorList>
            <person name="Anantharaman K."/>
            <person name="Brown C.T."/>
            <person name="Hug L.A."/>
            <person name="Sharon I."/>
            <person name="Castelle C.J."/>
            <person name="Probst A.J."/>
            <person name="Thomas B.C."/>
            <person name="Singh A."/>
            <person name="Wilkins M.J."/>
            <person name="Karaoz U."/>
            <person name="Brodie E.L."/>
            <person name="Williams K.H."/>
            <person name="Hubbard S.S."/>
            <person name="Banfield J.F."/>
        </authorList>
    </citation>
    <scope>NUCLEOTIDE SEQUENCE [LARGE SCALE GENOMIC DNA]</scope>
</reference>
<dbReference type="GO" id="GO:0051536">
    <property type="term" value="F:iron-sulfur cluster binding"/>
    <property type="evidence" value="ECO:0007669"/>
    <property type="project" value="UniProtKB-KW"/>
</dbReference>
<evidence type="ECO:0000256" key="1">
    <source>
        <dbReference type="ARBA" id="ARBA00001966"/>
    </source>
</evidence>
<dbReference type="STRING" id="1798653.A3G64_02890"/>
<dbReference type="PANTHER" id="PTHR42944:SF1">
    <property type="entry name" value="ADENINE DNA GLYCOSYLASE"/>
    <property type="match status" value="1"/>
</dbReference>
<accession>A0A1G2CND0</accession>
<dbReference type="InterPro" id="IPR023170">
    <property type="entry name" value="HhH_base_excis_C"/>
</dbReference>
<dbReference type="GO" id="GO:0000701">
    <property type="term" value="F:purine-specific mismatch base pair DNA N-glycosylase activity"/>
    <property type="evidence" value="ECO:0007669"/>
    <property type="project" value="TreeGrafter"/>
</dbReference>